<feature type="compositionally biased region" description="Polar residues" evidence="1">
    <location>
        <begin position="172"/>
        <end position="181"/>
    </location>
</feature>
<reference evidence="2" key="2">
    <citation type="submission" date="2021-06" db="EMBL/GenBank/DDBJ databases">
        <authorList>
            <person name="Rogers T.H."/>
            <person name="Ramsay J.P."/>
            <person name="Wang P."/>
            <person name="Terpolilli J."/>
        </authorList>
    </citation>
    <scope>NUCLEOTIDE SEQUENCE [LARGE SCALE GENOMIC DNA]</scope>
    <source>
        <strain evidence="2">WSM5005</strain>
    </source>
</reference>
<protein>
    <submittedName>
        <fullName evidence="2">Uncharacterized protein</fullName>
    </submittedName>
</protein>
<feature type="region of interest" description="Disordered" evidence="1">
    <location>
        <begin position="170"/>
        <end position="230"/>
    </location>
</feature>
<dbReference type="Proteomes" id="UP000179860">
    <property type="component" value="Chromosome 1"/>
</dbReference>
<evidence type="ECO:0000313" key="2">
    <source>
        <dbReference type="EMBL" id="APA84337.2"/>
    </source>
</evidence>
<dbReference type="KEGG" id="pspw:BJG93_02205"/>
<dbReference type="EMBL" id="CP017561">
    <property type="protein sequence ID" value="APA84337.2"/>
    <property type="molecule type" value="Genomic_DNA"/>
</dbReference>
<organism evidence="2 3">
    <name type="scientific">Paraburkholderia sprentiae WSM5005</name>
    <dbReference type="NCBI Taxonomy" id="754502"/>
    <lineage>
        <taxon>Bacteria</taxon>
        <taxon>Pseudomonadati</taxon>
        <taxon>Pseudomonadota</taxon>
        <taxon>Betaproteobacteria</taxon>
        <taxon>Burkholderiales</taxon>
        <taxon>Burkholderiaceae</taxon>
        <taxon>Paraburkholderia</taxon>
    </lineage>
</organism>
<dbReference type="STRING" id="754502.BJG93_02205"/>
<evidence type="ECO:0000256" key="1">
    <source>
        <dbReference type="SAM" id="MobiDB-lite"/>
    </source>
</evidence>
<evidence type="ECO:0000313" key="3">
    <source>
        <dbReference type="Proteomes" id="UP000179860"/>
    </source>
</evidence>
<dbReference type="AlphaFoldDB" id="A0A1I9YDF4"/>
<keyword evidence="3" id="KW-1185">Reference proteome</keyword>
<reference evidence="2" key="1">
    <citation type="submission" date="2016-09" db="EMBL/GenBank/DDBJ databases">
        <title>The Complete Genome of Burkholderia sprentiae wsm5005.</title>
        <authorList>
            <person name="De Meyer S."/>
            <person name="Wang P."/>
            <person name="Terpolilli J."/>
        </authorList>
    </citation>
    <scope>NUCLEOTIDE SEQUENCE [LARGE SCALE GENOMIC DNA]</scope>
    <source>
        <strain evidence="2">WSM5005</strain>
    </source>
</reference>
<name>A0A1I9YDF4_9BURK</name>
<gene>
    <name evidence="2" type="ORF">BJG93_02205</name>
</gene>
<accession>A0A1I9YDF4</accession>
<sequence length="230" mass="25329">MSFRTSKSEFVPTPEGEYYACLVQLVDLGRSPQYGTEQVAMRFELCALPGEPSLDEQGRGRPPRLWLMPMSLTVSAGSKLGRLLGGWDGVEPDDLAEEQDLSERLGRWARAMVIHTERNSRTFVNIDTLAPLEPGEALHLPQPYYKPSSYDVRDGRCEAYESLPDWMRERASSSPDWQANQAPKATPAAPPVKHSPAGTRKPALPAAAREAAGRFTGDDGFDALPDVPSF</sequence>
<dbReference type="RefSeq" id="WP_027198246.1">
    <property type="nucleotide sequence ID" value="NZ_CP017561.2"/>
</dbReference>
<proteinExistence type="predicted"/>